<keyword evidence="3 5" id="KW-1133">Transmembrane helix</keyword>
<dbReference type="Pfam" id="PF00149">
    <property type="entry name" value="Metallophos"/>
    <property type="match status" value="1"/>
</dbReference>
<comment type="subcellular location">
    <subcellularLocation>
        <location evidence="1">Membrane</location>
        <topology evidence="1">Multi-pass membrane protein</topology>
    </subcellularLocation>
</comment>
<accession>A0A9N9G750</accession>
<evidence type="ECO:0000256" key="1">
    <source>
        <dbReference type="ARBA" id="ARBA00004141"/>
    </source>
</evidence>
<dbReference type="PANTHER" id="PTHR13315">
    <property type="entry name" value="METALLO PHOSPHOESTERASE RELATED"/>
    <property type="match status" value="1"/>
</dbReference>
<dbReference type="OrthoDB" id="5977743at2759"/>
<comment type="caution">
    <text evidence="7">The sequence shown here is derived from an EMBL/GenBank/DDBJ whole genome shotgun (WGS) entry which is preliminary data.</text>
</comment>
<name>A0A9N9G750_9GLOM</name>
<dbReference type="Gene3D" id="3.60.21.10">
    <property type="match status" value="1"/>
</dbReference>
<organism evidence="7 8">
    <name type="scientific">Acaulospora morrowiae</name>
    <dbReference type="NCBI Taxonomy" id="94023"/>
    <lineage>
        <taxon>Eukaryota</taxon>
        <taxon>Fungi</taxon>
        <taxon>Fungi incertae sedis</taxon>
        <taxon>Mucoromycota</taxon>
        <taxon>Glomeromycotina</taxon>
        <taxon>Glomeromycetes</taxon>
        <taxon>Diversisporales</taxon>
        <taxon>Acaulosporaceae</taxon>
        <taxon>Acaulospora</taxon>
    </lineage>
</organism>
<dbReference type="Proteomes" id="UP000789342">
    <property type="component" value="Unassembled WGS sequence"/>
</dbReference>
<dbReference type="PANTHER" id="PTHR13315:SF4">
    <property type="entry name" value="METALLOPHOSPHOESTERASE, ISOFORM E"/>
    <property type="match status" value="1"/>
</dbReference>
<evidence type="ECO:0000313" key="8">
    <source>
        <dbReference type="Proteomes" id="UP000789342"/>
    </source>
</evidence>
<dbReference type="EMBL" id="CAJVPV010005174">
    <property type="protein sequence ID" value="CAG8586156.1"/>
    <property type="molecule type" value="Genomic_DNA"/>
</dbReference>
<evidence type="ECO:0000256" key="5">
    <source>
        <dbReference type="SAM" id="Phobius"/>
    </source>
</evidence>
<dbReference type="InterPro" id="IPR029052">
    <property type="entry name" value="Metallo-depent_PP-like"/>
</dbReference>
<dbReference type="GO" id="GO:0005783">
    <property type="term" value="C:endoplasmic reticulum"/>
    <property type="evidence" value="ECO:0007669"/>
    <property type="project" value="TreeGrafter"/>
</dbReference>
<dbReference type="GO" id="GO:0006506">
    <property type="term" value="P:GPI anchor biosynthetic process"/>
    <property type="evidence" value="ECO:0007669"/>
    <property type="project" value="InterPro"/>
</dbReference>
<proteinExistence type="predicted"/>
<dbReference type="InterPro" id="IPR033308">
    <property type="entry name" value="PGAP5/Cdc1/Ted1"/>
</dbReference>
<dbReference type="SUPFAM" id="SSF56300">
    <property type="entry name" value="Metallo-dependent phosphatases"/>
    <property type="match status" value="1"/>
</dbReference>
<feature type="transmembrane region" description="Helical" evidence="5">
    <location>
        <begin position="405"/>
        <end position="424"/>
    </location>
</feature>
<dbReference type="GO" id="GO:0016020">
    <property type="term" value="C:membrane"/>
    <property type="evidence" value="ECO:0007669"/>
    <property type="project" value="UniProtKB-SubCell"/>
</dbReference>
<dbReference type="GO" id="GO:0016787">
    <property type="term" value="F:hydrolase activity"/>
    <property type="evidence" value="ECO:0007669"/>
    <property type="project" value="InterPro"/>
</dbReference>
<reference evidence="7" key="1">
    <citation type="submission" date="2021-06" db="EMBL/GenBank/DDBJ databases">
        <authorList>
            <person name="Kallberg Y."/>
            <person name="Tangrot J."/>
            <person name="Rosling A."/>
        </authorList>
    </citation>
    <scope>NUCLEOTIDE SEQUENCE</scope>
    <source>
        <strain evidence="7">CL551</strain>
    </source>
</reference>
<dbReference type="AlphaFoldDB" id="A0A9N9G750"/>
<evidence type="ECO:0000256" key="4">
    <source>
        <dbReference type="ARBA" id="ARBA00023136"/>
    </source>
</evidence>
<evidence type="ECO:0000313" key="7">
    <source>
        <dbReference type="EMBL" id="CAG8586156.1"/>
    </source>
</evidence>
<feature type="domain" description="Calcineurin-like phosphoesterase" evidence="6">
    <location>
        <begin position="94"/>
        <end position="321"/>
    </location>
</feature>
<evidence type="ECO:0000259" key="6">
    <source>
        <dbReference type="Pfam" id="PF00149"/>
    </source>
</evidence>
<sequence length="426" mass="49190">MQIHKSIAYKSPSNNNFLLKACRFPILLVKKLGQRLLGAVLRQCFQNPSPISAFRTIWICALLVGEVLIFQYAMRKCSWPESVQWDKSLAEPYRIALIADPQIIDDYSYGRTGLLQKISEIYPDMYMRKNWINMQSIFDPDAVIFMGDLMDGGREWDDEKWEIELYRYQQLFLPKKPEQRIFHLVGNHDVGFGEKLVRGALQRFRKTFGKTNYKVNLGNHSIVVLDTVTLSGSDESIRKEGLKIIGELANDTSNQFPRILMTHVPLYRPPNKDCGPQRQGSSYINQNTGYQYQNLVDEPLTNFILDNVKPKLIFSGDDHDYCEITHEKWNAFEVSVNSFSFAMGVERPGFVLLSLYNPQTVDDSAALPNQHIRRTTESLPQWHLYQQRGDLILLKGQYWKSVGKALLDIGVVGVMTYLICWLWFLV</sequence>
<feature type="transmembrane region" description="Helical" evidence="5">
    <location>
        <begin position="56"/>
        <end position="74"/>
    </location>
</feature>
<protein>
    <submittedName>
        <fullName evidence="7">2984_t:CDS:1</fullName>
    </submittedName>
</protein>
<evidence type="ECO:0000256" key="3">
    <source>
        <dbReference type="ARBA" id="ARBA00022989"/>
    </source>
</evidence>
<keyword evidence="4 5" id="KW-0472">Membrane</keyword>
<keyword evidence="8" id="KW-1185">Reference proteome</keyword>
<keyword evidence="2 5" id="KW-0812">Transmembrane</keyword>
<gene>
    <name evidence="7" type="ORF">AMORRO_LOCUS7137</name>
</gene>
<evidence type="ECO:0000256" key="2">
    <source>
        <dbReference type="ARBA" id="ARBA00022692"/>
    </source>
</evidence>
<dbReference type="InterPro" id="IPR004843">
    <property type="entry name" value="Calcineurin-like_PHP"/>
</dbReference>